<evidence type="ECO:0008006" key="3">
    <source>
        <dbReference type="Google" id="ProtNLM"/>
    </source>
</evidence>
<protein>
    <recommendedName>
        <fullName evidence="3">Methyltransferase type 11 domain-containing protein</fullName>
    </recommendedName>
</protein>
<accession>A0A5B9MDZ9</accession>
<evidence type="ECO:0000313" key="1">
    <source>
        <dbReference type="EMBL" id="QEF98729.1"/>
    </source>
</evidence>
<reference evidence="1 2" key="1">
    <citation type="submission" date="2019-02" db="EMBL/GenBank/DDBJ databases">
        <title>Planctomycetal bacteria perform biofilm scaping via a novel small molecule.</title>
        <authorList>
            <person name="Jeske O."/>
            <person name="Boedeker C."/>
            <person name="Wiegand S."/>
            <person name="Breitling P."/>
            <person name="Kallscheuer N."/>
            <person name="Jogler M."/>
            <person name="Rohde M."/>
            <person name="Petersen J."/>
            <person name="Medema M.H."/>
            <person name="Surup F."/>
            <person name="Jogler C."/>
        </authorList>
    </citation>
    <scope>NUCLEOTIDE SEQUENCE [LARGE SCALE GENOMIC DNA]</scope>
    <source>
        <strain evidence="1 2">Mal15</strain>
    </source>
</reference>
<dbReference type="AlphaFoldDB" id="A0A5B9MDZ9"/>
<proteinExistence type="predicted"/>
<organism evidence="1 2">
    <name type="scientific">Stieleria maiorica</name>
    <dbReference type="NCBI Taxonomy" id="2795974"/>
    <lineage>
        <taxon>Bacteria</taxon>
        <taxon>Pseudomonadati</taxon>
        <taxon>Planctomycetota</taxon>
        <taxon>Planctomycetia</taxon>
        <taxon>Pirellulales</taxon>
        <taxon>Pirellulaceae</taxon>
        <taxon>Stieleria</taxon>
    </lineage>
</organism>
<dbReference type="Proteomes" id="UP000321353">
    <property type="component" value="Chromosome"/>
</dbReference>
<gene>
    <name evidence="1" type="ORF">Mal15_27840</name>
</gene>
<evidence type="ECO:0000313" key="2">
    <source>
        <dbReference type="Proteomes" id="UP000321353"/>
    </source>
</evidence>
<dbReference type="InterPro" id="IPR029063">
    <property type="entry name" value="SAM-dependent_MTases_sf"/>
</dbReference>
<dbReference type="Gene3D" id="3.40.50.150">
    <property type="entry name" value="Vaccinia Virus protein VP39"/>
    <property type="match status" value="1"/>
</dbReference>
<dbReference type="RefSeq" id="WP_147868228.1">
    <property type="nucleotide sequence ID" value="NZ_CP036264.1"/>
</dbReference>
<dbReference type="SUPFAM" id="SSF53335">
    <property type="entry name" value="S-adenosyl-L-methionine-dependent methyltransferases"/>
    <property type="match status" value="1"/>
</dbReference>
<dbReference type="KEGG" id="smam:Mal15_27840"/>
<name>A0A5B9MDZ9_9BACT</name>
<sequence length="238" mass="27594">MNQFSIPRDAYRYILFQRTQYLKSPQYERFYRLAKKLTSFESIVQFESRLFKNHIAISYFADMCRELESMKPHLPQQPSAILDIGCGIAGIDALLFDHYNGRCDLFLLDKTGMEEKVFYHFESRGAVYNSLDLAQKFLTLNGVDRSRITTQEATPENEILFGDQVFDLIFSLISWGYHYPVSTYLQPAFERLRPEGRLIIDVRKGNDQAKQIRDLFGNATVIGEDSKSERILAIKSSD</sequence>
<keyword evidence="2" id="KW-1185">Reference proteome</keyword>
<dbReference type="EMBL" id="CP036264">
    <property type="protein sequence ID" value="QEF98729.1"/>
    <property type="molecule type" value="Genomic_DNA"/>
</dbReference>